<keyword evidence="5" id="KW-0378">Hydrolase</keyword>
<reference evidence="6 7" key="1">
    <citation type="submission" date="2023-10" db="EMBL/GenBank/DDBJ databases">
        <authorList>
            <person name="Maclean D."/>
            <person name="Macfadyen A."/>
        </authorList>
    </citation>
    <scope>NUCLEOTIDE SEQUENCE [LARGE SCALE GENOMIC DNA]</scope>
</reference>
<evidence type="ECO:0000256" key="5">
    <source>
        <dbReference type="RuleBase" id="RU363114"/>
    </source>
</evidence>
<gene>
    <name evidence="6" type="ORF">CVIRNUC_008606</name>
</gene>
<dbReference type="GO" id="GO:0071555">
    <property type="term" value="P:cell wall organization"/>
    <property type="evidence" value="ECO:0007669"/>
    <property type="project" value="UniProtKB-KW"/>
</dbReference>
<proteinExistence type="inferred from homology"/>
<comment type="similarity">
    <text evidence="3 5">Belongs to the pectinacetylesterase family.</text>
</comment>
<keyword evidence="5" id="KW-0964">Secreted</keyword>
<dbReference type="InterPro" id="IPR004963">
    <property type="entry name" value="PAE/NOTUM"/>
</dbReference>
<dbReference type="PANTHER" id="PTHR21562">
    <property type="entry name" value="NOTUM-RELATED"/>
    <property type="match status" value="1"/>
</dbReference>
<evidence type="ECO:0000256" key="1">
    <source>
        <dbReference type="ARBA" id="ARBA00003534"/>
    </source>
</evidence>
<dbReference type="EC" id="3.1.1.-" evidence="5"/>
<evidence type="ECO:0000256" key="2">
    <source>
        <dbReference type="ARBA" id="ARBA00004191"/>
    </source>
</evidence>
<dbReference type="AlphaFoldDB" id="A0AAV1IGR6"/>
<sequence length="226" mass="24337">MTAWGAIFLLGLSLLAKASAAVPEPPDTLTNTTSGNVLPLPNRESMTRYDVSHLDAEAVCNDGSPGVYYHRIGTPLNATRWVIRFMGGAWCWDKASCQVRSQKQPYLMSTAMLPANTSATAHQDGIPDKVLRSAGITSIEAELNPFYSSWAHVHIWYCSSDSHLSDTAPGASPSQHRLMPAAMLPNTALVRASPARSCTVAWTHACASLHQNGQDSVFVSTSKSHS</sequence>
<dbReference type="EMBL" id="CAUYUE010000012">
    <property type="protein sequence ID" value="CAK0785397.1"/>
    <property type="molecule type" value="Genomic_DNA"/>
</dbReference>
<dbReference type="PANTHER" id="PTHR21562:SF83">
    <property type="entry name" value="PECTIN ACETYLESTERASE 4"/>
    <property type="match status" value="1"/>
</dbReference>
<dbReference type="Proteomes" id="UP001314263">
    <property type="component" value="Unassembled WGS sequence"/>
</dbReference>
<dbReference type="GO" id="GO:0016787">
    <property type="term" value="F:hydrolase activity"/>
    <property type="evidence" value="ECO:0007669"/>
    <property type="project" value="UniProtKB-KW"/>
</dbReference>
<feature type="signal peptide" evidence="5">
    <location>
        <begin position="1"/>
        <end position="20"/>
    </location>
</feature>
<dbReference type="Pfam" id="PF03283">
    <property type="entry name" value="PAE"/>
    <property type="match status" value="1"/>
</dbReference>
<comment type="function">
    <text evidence="1 5">Hydrolyzes acetyl esters in homogalacturonan regions of pectin. In type I primary cell wall, galacturonic acid residues of pectin can be acetylated at the O-2 and O-3 positions. Decreasing the degree of acetylation of pectin gels in vitro alters their physical properties.</text>
</comment>
<keyword evidence="5" id="KW-0961">Cell wall biogenesis/degradation</keyword>
<organism evidence="6 7">
    <name type="scientific">Coccomyxa viridis</name>
    <dbReference type="NCBI Taxonomy" id="1274662"/>
    <lineage>
        <taxon>Eukaryota</taxon>
        <taxon>Viridiplantae</taxon>
        <taxon>Chlorophyta</taxon>
        <taxon>core chlorophytes</taxon>
        <taxon>Trebouxiophyceae</taxon>
        <taxon>Trebouxiophyceae incertae sedis</taxon>
        <taxon>Coccomyxaceae</taxon>
        <taxon>Coccomyxa</taxon>
    </lineage>
</organism>
<name>A0AAV1IGR6_9CHLO</name>
<keyword evidence="7" id="KW-1185">Reference proteome</keyword>
<comment type="subcellular location">
    <subcellularLocation>
        <location evidence="2 5">Secreted</location>
        <location evidence="2 5">Cell wall</location>
    </subcellularLocation>
</comment>
<accession>A0AAV1IGR6</accession>
<evidence type="ECO:0000313" key="6">
    <source>
        <dbReference type="EMBL" id="CAK0785397.1"/>
    </source>
</evidence>
<protein>
    <recommendedName>
        <fullName evidence="5">Pectin acetylesterase</fullName>
        <ecNumber evidence="5">3.1.1.-</ecNumber>
    </recommendedName>
</protein>
<evidence type="ECO:0000256" key="3">
    <source>
        <dbReference type="ARBA" id="ARBA00005784"/>
    </source>
</evidence>
<evidence type="ECO:0000256" key="4">
    <source>
        <dbReference type="ARBA" id="ARBA00022512"/>
    </source>
</evidence>
<comment type="caution">
    <text evidence="6">The sequence shown here is derived from an EMBL/GenBank/DDBJ whole genome shotgun (WGS) entry which is preliminary data.</text>
</comment>
<keyword evidence="5" id="KW-0732">Signal</keyword>
<feature type="chain" id="PRO_5043097992" description="Pectin acetylesterase" evidence="5">
    <location>
        <begin position="21"/>
        <end position="226"/>
    </location>
</feature>
<evidence type="ECO:0000313" key="7">
    <source>
        <dbReference type="Proteomes" id="UP001314263"/>
    </source>
</evidence>
<keyword evidence="4 5" id="KW-0134">Cell wall</keyword>